<evidence type="ECO:0000256" key="4">
    <source>
        <dbReference type="ARBA" id="ARBA00022617"/>
    </source>
</evidence>
<evidence type="ECO:0000259" key="11">
    <source>
        <dbReference type="PROSITE" id="PS01033"/>
    </source>
</evidence>
<dbReference type="CDD" id="cd08922">
    <property type="entry name" value="FHb-globin"/>
    <property type="match status" value="1"/>
</dbReference>
<keyword evidence="5" id="KW-0479">Metal-binding</keyword>
<comment type="cofactor">
    <cofactor evidence="1">
        <name>heme b</name>
        <dbReference type="ChEBI" id="CHEBI:60344"/>
    </cofactor>
</comment>
<keyword evidence="7" id="KW-0408">Iron</keyword>
<dbReference type="GO" id="GO:0071949">
    <property type="term" value="F:FAD binding"/>
    <property type="evidence" value="ECO:0007669"/>
    <property type="project" value="TreeGrafter"/>
</dbReference>
<dbReference type="GO" id="GO:0008941">
    <property type="term" value="F:nitric oxide dioxygenase NAD(P)H activity"/>
    <property type="evidence" value="ECO:0007669"/>
    <property type="project" value="UniProtKB-EC"/>
</dbReference>
<reference evidence="15" key="1">
    <citation type="submission" date="2019-03" db="EMBL/GenBank/DDBJ databases">
        <authorList>
            <person name="Danneels B."/>
        </authorList>
    </citation>
    <scope>NUCLEOTIDE SEQUENCE</scope>
</reference>
<evidence type="ECO:0000256" key="5">
    <source>
        <dbReference type="ARBA" id="ARBA00022723"/>
    </source>
</evidence>
<comment type="catalytic activity">
    <reaction evidence="9">
        <text>2 nitric oxide + NADH + 2 O2 = 2 nitrate + NAD(+) + H(+)</text>
        <dbReference type="Rhea" id="RHEA:19469"/>
        <dbReference type="ChEBI" id="CHEBI:15378"/>
        <dbReference type="ChEBI" id="CHEBI:15379"/>
        <dbReference type="ChEBI" id="CHEBI:16480"/>
        <dbReference type="ChEBI" id="CHEBI:17632"/>
        <dbReference type="ChEBI" id="CHEBI:57540"/>
        <dbReference type="ChEBI" id="CHEBI:57945"/>
        <dbReference type="EC" id="1.14.12.17"/>
    </reaction>
</comment>
<dbReference type="AlphaFoldDB" id="A0A484V9Z3"/>
<organism evidence="15">
    <name type="scientific">plant metagenome</name>
    <dbReference type="NCBI Taxonomy" id="1297885"/>
    <lineage>
        <taxon>unclassified sequences</taxon>
        <taxon>metagenomes</taxon>
        <taxon>organismal metagenomes</taxon>
    </lineage>
</organism>
<dbReference type="Pfam" id="PF00970">
    <property type="entry name" value="FAD_binding_6"/>
    <property type="match status" value="1"/>
</dbReference>
<evidence type="ECO:0000256" key="10">
    <source>
        <dbReference type="ARBA" id="ARBA00049433"/>
    </source>
</evidence>
<dbReference type="EC" id="1.14.12.17" evidence="3"/>
<dbReference type="InterPro" id="IPR000971">
    <property type="entry name" value="Globin"/>
</dbReference>
<evidence type="ECO:0000259" key="12">
    <source>
        <dbReference type="PROSITE" id="PS51384"/>
    </source>
</evidence>
<dbReference type="InterPro" id="IPR001433">
    <property type="entry name" value="OxRdtase_FAD/NAD-bd"/>
</dbReference>
<dbReference type="Pfam" id="PF00042">
    <property type="entry name" value="Globin"/>
    <property type="match status" value="1"/>
</dbReference>
<dbReference type="SUPFAM" id="SSF46458">
    <property type="entry name" value="Globin-like"/>
    <property type="match status" value="1"/>
</dbReference>
<dbReference type="SUPFAM" id="SSF63380">
    <property type="entry name" value="Riboflavin synthase domain-like"/>
    <property type="match status" value="1"/>
</dbReference>
<gene>
    <name evidence="13" type="ORF">BRI6_3904</name>
    <name evidence="14" type="ORF">BRI9_3964</name>
    <name evidence="15" type="ORF">IVO3_3963</name>
    <name evidence="16" type="ORF">RAN7_3895</name>
</gene>
<dbReference type="EMBL" id="CAADIK010000001">
    <property type="protein sequence ID" value="VFR60390.1"/>
    <property type="molecule type" value="Genomic_DNA"/>
</dbReference>
<keyword evidence="15" id="KW-0560">Oxidoreductase</keyword>
<dbReference type="EMBL" id="CAADIP010000046">
    <property type="protein sequence ID" value="VFR95595.1"/>
    <property type="molecule type" value="Genomic_DNA"/>
</dbReference>
<dbReference type="EMBL" id="CAADII010000009">
    <property type="protein sequence ID" value="VFR53387.1"/>
    <property type="molecule type" value="Genomic_DNA"/>
</dbReference>
<dbReference type="PANTHER" id="PTHR43396:SF3">
    <property type="entry name" value="FLAVOHEMOPROTEIN"/>
    <property type="match status" value="1"/>
</dbReference>
<keyword evidence="6" id="KW-0521">NADP</keyword>
<dbReference type="PROSITE" id="PS01033">
    <property type="entry name" value="GLOBIN"/>
    <property type="match status" value="1"/>
</dbReference>
<evidence type="ECO:0000313" key="13">
    <source>
        <dbReference type="EMBL" id="VFR53387.1"/>
    </source>
</evidence>
<dbReference type="EMBL" id="CAADIZ010000035">
    <property type="protein sequence ID" value="VFS26146.1"/>
    <property type="molecule type" value="Genomic_DNA"/>
</dbReference>
<dbReference type="GO" id="GO:0071500">
    <property type="term" value="P:cellular response to nitrosative stress"/>
    <property type="evidence" value="ECO:0007669"/>
    <property type="project" value="TreeGrafter"/>
</dbReference>
<feature type="domain" description="FAD-binding FR-type" evidence="12">
    <location>
        <begin position="159"/>
        <end position="269"/>
    </location>
</feature>
<dbReference type="InterPro" id="IPR017938">
    <property type="entry name" value="Riboflavin_synthase-like_b-brl"/>
</dbReference>
<comment type="similarity">
    <text evidence="2">In the C-terminal section; belongs to the flavoprotein pyridine nucleotide cytochrome reductase family.</text>
</comment>
<dbReference type="Gene3D" id="3.40.50.80">
    <property type="entry name" value="Nucleotide-binding domain of ferredoxin-NADP reductase (FNR) module"/>
    <property type="match status" value="1"/>
</dbReference>
<dbReference type="SUPFAM" id="SSF52343">
    <property type="entry name" value="Ferredoxin reductase-like, C-terminal NADP-linked domain"/>
    <property type="match status" value="1"/>
</dbReference>
<dbReference type="Gene3D" id="1.10.490.10">
    <property type="entry name" value="Globins"/>
    <property type="match status" value="1"/>
</dbReference>
<dbReference type="InterPro" id="IPR012292">
    <property type="entry name" value="Globin/Proto"/>
</dbReference>
<evidence type="ECO:0000256" key="3">
    <source>
        <dbReference type="ARBA" id="ARBA00012229"/>
    </source>
</evidence>
<accession>A0A484V9Z3</accession>
<dbReference type="InterPro" id="IPR017927">
    <property type="entry name" value="FAD-bd_FR_type"/>
</dbReference>
<name>A0A484V9Z3_9ZZZZ</name>
<evidence type="ECO:0000313" key="16">
    <source>
        <dbReference type="EMBL" id="VFS26146.1"/>
    </source>
</evidence>
<dbReference type="GO" id="GO:0046872">
    <property type="term" value="F:metal ion binding"/>
    <property type="evidence" value="ECO:0007669"/>
    <property type="project" value="UniProtKB-KW"/>
</dbReference>
<evidence type="ECO:0000256" key="8">
    <source>
        <dbReference type="ARBA" id="ARBA00023027"/>
    </source>
</evidence>
<dbReference type="FunFam" id="1.10.490.10:FF:000003">
    <property type="entry name" value="Flavohemoprotein"/>
    <property type="match status" value="1"/>
</dbReference>
<evidence type="ECO:0000256" key="6">
    <source>
        <dbReference type="ARBA" id="ARBA00022857"/>
    </source>
</evidence>
<dbReference type="PRINTS" id="PR00410">
    <property type="entry name" value="PHEHYDRXLASE"/>
</dbReference>
<dbReference type="InterPro" id="IPR001709">
    <property type="entry name" value="Flavoprot_Pyr_Nucl_cyt_Rdtase"/>
</dbReference>
<dbReference type="Gene3D" id="2.40.30.10">
    <property type="entry name" value="Translation factors"/>
    <property type="match status" value="1"/>
</dbReference>
<evidence type="ECO:0000313" key="14">
    <source>
        <dbReference type="EMBL" id="VFR60390.1"/>
    </source>
</evidence>
<keyword evidence="4" id="KW-0349">Heme</keyword>
<dbReference type="GO" id="GO:0046210">
    <property type="term" value="P:nitric oxide catabolic process"/>
    <property type="evidence" value="ECO:0007669"/>
    <property type="project" value="TreeGrafter"/>
</dbReference>
<feature type="domain" description="Globin" evidence="11">
    <location>
        <begin position="11"/>
        <end position="148"/>
    </location>
</feature>
<dbReference type="GO" id="GO:0019825">
    <property type="term" value="F:oxygen binding"/>
    <property type="evidence" value="ECO:0007669"/>
    <property type="project" value="InterPro"/>
</dbReference>
<dbReference type="Pfam" id="PF00175">
    <property type="entry name" value="NAD_binding_1"/>
    <property type="match status" value="1"/>
</dbReference>
<dbReference type="GO" id="GO:0020037">
    <property type="term" value="F:heme binding"/>
    <property type="evidence" value="ECO:0007669"/>
    <property type="project" value="InterPro"/>
</dbReference>
<protein>
    <recommendedName>
        <fullName evidence="3">nitric oxide dioxygenase</fullName>
        <ecNumber evidence="3">1.14.12.17</ecNumber>
    </recommendedName>
</protein>
<dbReference type="PRINTS" id="PR00371">
    <property type="entry name" value="FPNCR"/>
</dbReference>
<evidence type="ECO:0000256" key="7">
    <source>
        <dbReference type="ARBA" id="ARBA00023004"/>
    </source>
</evidence>
<sequence length="413" mass="44320">MHFNVFLEIDMLSESSRPYIDASVPVLREHGLAITQTFYRSMFEAHPELKNLFNMGNQASGAQQQSLASAVFAYAANHRNAGALTPVLSRIAHKHAAVGLTSAHYPIVGKHLLGAIRTVLGDAATPELMAAWDEAYWLLAGELIAAEARLYDRAGKPAEHRHAMMITERVAQTADIVSLRLVLPDDQAAPAFLPGQYISVVVELSPGVFQQRQYSLSDAPNGRDLRISVQRDTGTAGTPAGVVSNWLHANAKVGDILRVSQPYGDFAPALDGERPIVLLSGGVGVTPMVSVLNALVAARTPRRVVFAHAARERSHVAHAEDIASAADGLPGLGVHLFLESGETALLAGFPPQAGRMDVGALVSTDPELREAEFHLCGPLPFMQAQRAALLAQGVPAERIHREVFGPDLLDHLL</sequence>
<evidence type="ECO:0000313" key="15">
    <source>
        <dbReference type="EMBL" id="VFR95595.1"/>
    </source>
</evidence>
<comment type="catalytic activity">
    <reaction evidence="10">
        <text>2 nitric oxide + NADPH + 2 O2 = 2 nitrate + NADP(+) + H(+)</text>
        <dbReference type="Rhea" id="RHEA:19465"/>
        <dbReference type="ChEBI" id="CHEBI:15378"/>
        <dbReference type="ChEBI" id="CHEBI:15379"/>
        <dbReference type="ChEBI" id="CHEBI:16480"/>
        <dbReference type="ChEBI" id="CHEBI:17632"/>
        <dbReference type="ChEBI" id="CHEBI:57783"/>
        <dbReference type="ChEBI" id="CHEBI:58349"/>
        <dbReference type="EC" id="1.14.12.17"/>
    </reaction>
</comment>
<dbReference type="InterPro" id="IPR008333">
    <property type="entry name" value="Cbr1-like_FAD-bd_dom"/>
</dbReference>
<dbReference type="PANTHER" id="PTHR43396">
    <property type="entry name" value="FLAVOHEMOPROTEIN"/>
    <property type="match status" value="1"/>
</dbReference>
<dbReference type="InterPro" id="IPR009050">
    <property type="entry name" value="Globin-like_sf"/>
</dbReference>
<proteinExistence type="inferred from homology"/>
<dbReference type="InterPro" id="IPR039261">
    <property type="entry name" value="FNR_nucleotide-bd"/>
</dbReference>
<evidence type="ECO:0000256" key="2">
    <source>
        <dbReference type="ARBA" id="ARBA00006401"/>
    </source>
</evidence>
<keyword evidence="15" id="KW-0223">Dioxygenase</keyword>
<evidence type="ECO:0000256" key="9">
    <source>
        <dbReference type="ARBA" id="ARBA00048649"/>
    </source>
</evidence>
<dbReference type="PROSITE" id="PS51384">
    <property type="entry name" value="FAD_FR"/>
    <property type="match status" value="1"/>
</dbReference>
<evidence type="ECO:0000256" key="1">
    <source>
        <dbReference type="ARBA" id="ARBA00001970"/>
    </source>
</evidence>
<keyword evidence="8" id="KW-0520">NAD</keyword>
<dbReference type="CDD" id="cd06184">
    <property type="entry name" value="flavohem_like_fad_nad_binding"/>
    <property type="match status" value="1"/>
</dbReference>